<dbReference type="SMART" id="SM00508">
    <property type="entry name" value="PostSET"/>
    <property type="match status" value="1"/>
</dbReference>
<feature type="compositionally biased region" description="Acidic residues" evidence="15">
    <location>
        <begin position="951"/>
        <end position="967"/>
    </location>
</feature>
<feature type="compositionally biased region" description="Basic and acidic residues" evidence="15">
    <location>
        <begin position="425"/>
        <end position="441"/>
    </location>
</feature>
<dbReference type="InterPro" id="IPR001214">
    <property type="entry name" value="SET_dom"/>
</dbReference>
<evidence type="ECO:0000256" key="14">
    <source>
        <dbReference type="PROSITE-ProRule" id="PRU00176"/>
    </source>
</evidence>
<feature type="compositionally biased region" description="Basic and acidic residues" evidence="15">
    <location>
        <begin position="195"/>
        <end position="204"/>
    </location>
</feature>
<evidence type="ECO:0000256" key="13">
    <source>
        <dbReference type="ARBA" id="ARBA00049129"/>
    </source>
</evidence>
<dbReference type="CDD" id="cd12304">
    <property type="entry name" value="RRM_Set1"/>
    <property type="match status" value="1"/>
</dbReference>
<evidence type="ECO:0000256" key="1">
    <source>
        <dbReference type="ARBA" id="ARBA00004123"/>
    </source>
</evidence>
<dbReference type="GO" id="GO:0140999">
    <property type="term" value="F:histone H3K4 trimethyltransferase activity"/>
    <property type="evidence" value="ECO:0007669"/>
    <property type="project" value="UniProtKB-EC"/>
</dbReference>
<dbReference type="Pfam" id="PF00856">
    <property type="entry name" value="SET"/>
    <property type="match status" value="1"/>
</dbReference>
<keyword evidence="5" id="KW-0949">S-adenosyl-L-methionine</keyword>
<dbReference type="SUPFAM" id="SSF82199">
    <property type="entry name" value="SET domain"/>
    <property type="match status" value="1"/>
</dbReference>
<evidence type="ECO:0000256" key="12">
    <source>
        <dbReference type="ARBA" id="ARBA00047583"/>
    </source>
</evidence>
<feature type="domain" description="SET" evidence="17">
    <location>
        <begin position="1510"/>
        <end position="1627"/>
    </location>
</feature>
<comment type="subcellular location">
    <subcellularLocation>
        <location evidence="1">Nucleus</location>
    </subcellularLocation>
</comment>
<feature type="compositionally biased region" description="Basic and acidic residues" evidence="15">
    <location>
        <begin position="651"/>
        <end position="660"/>
    </location>
</feature>
<evidence type="ECO:0000256" key="8">
    <source>
        <dbReference type="ARBA" id="ARBA00023015"/>
    </source>
</evidence>
<evidence type="ECO:0000256" key="3">
    <source>
        <dbReference type="ARBA" id="ARBA00022603"/>
    </source>
</evidence>
<protein>
    <recommendedName>
        <fullName evidence="2">[histone H3]-lysine(4) N-trimethyltransferase</fullName>
        <ecNumber evidence="2">2.1.1.354</ecNumber>
    </recommendedName>
</protein>
<feature type="compositionally biased region" description="Low complexity" evidence="15">
    <location>
        <begin position="1284"/>
        <end position="1302"/>
    </location>
</feature>
<dbReference type="FunFam" id="2.170.270.10:FF:000010">
    <property type="entry name" value="Histone-lysine N-methyltransferase"/>
    <property type="match status" value="1"/>
</dbReference>
<dbReference type="InterPro" id="IPR024657">
    <property type="entry name" value="COMPASS_Set1_N-SET"/>
</dbReference>
<evidence type="ECO:0000259" key="17">
    <source>
        <dbReference type="PROSITE" id="PS50280"/>
    </source>
</evidence>
<keyword evidence="6" id="KW-0156">Chromatin regulator</keyword>
<comment type="catalytic activity">
    <reaction evidence="12">
        <text>N(6)-methyl-L-lysyl(4)-[histone H3] + S-adenosyl-L-methionine = N(6),N(6)-dimethyl-L-lysyl(4)-[histone H3] + S-adenosyl-L-homocysteine + H(+)</text>
        <dbReference type="Rhea" id="RHEA:60268"/>
        <dbReference type="Rhea" id="RHEA-COMP:15540"/>
        <dbReference type="Rhea" id="RHEA-COMP:15543"/>
        <dbReference type="ChEBI" id="CHEBI:15378"/>
        <dbReference type="ChEBI" id="CHEBI:57856"/>
        <dbReference type="ChEBI" id="CHEBI:59789"/>
        <dbReference type="ChEBI" id="CHEBI:61929"/>
        <dbReference type="ChEBI" id="CHEBI:61976"/>
    </reaction>
</comment>
<evidence type="ECO:0000256" key="5">
    <source>
        <dbReference type="ARBA" id="ARBA00022691"/>
    </source>
</evidence>
<dbReference type="InterPro" id="IPR044570">
    <property type="entry name" value="Set1-like"/>
</dbReference>
<feature type="compositionally biased region" description="Basic and acidic residues" evidence="15">
    <location>
        <begin position="908"/>
        <end position="921"/>
    </location>
</feature>
<feature type="domain" description="RRM" evidence="16">
    <location>
        <begin position="99"/>
        <end position="172"/>
    </location>
</feature>
<reference evidence="19 20" key="1">
    <citation type="submission" date="2024-05" db="EMBL/GenBank/DDBJ databases">
        <title>Genetic variation in Jamaican populations of the coffee berry borer (Hypothenemus hampei).</title>
        <authorList>
            <person name="Errbii M."/>
            <person name="Myrie A."/>
        </authorList>
    </citation>
    <scope>NUCLEOTIDE SEQUENCE [LARGE SCALE GENOMIC DNA]</scope>
    <source>
        <strain evidence="19">JA-Hopewell-2020-01-JO</strain>
        <tissue evidence="19">Whole body</tissue>
    </source>
</reference>
<keyword evidence="20" id="KW-1185">Reference proteome</keyword>
<feature type="compositionally biased region" description="Basic and acidic residues" evidence="15">
    <location>
        <begin position="1076"/>
        <end position="1132"/>
    </location>
</feature>
<dbReference type="InterPro" id="IPR035979">
    <property type="entry name" value="RBD_domain_sf"/>
</dbReference>
<feature type="region of interest" description="Disordered" evidence="15">
    <location>
        <begin position="253"/>
        <end position="299"/>
    </location>
</feature>
<feature type="region of interest" description="Disordered" evidence="15">
    <location>
        <begin position="892"/>
        <end position="1035"/>
    </location>
</feature>
<dbReference type="SMART" id="SM00317">
    <property type="entry name" value="SET"/>
    <property type="match status" value="1"/>
</dbReference>
<proteinExistence type="predicted"/>
<feature type="compositionally biased region" description="Basic residues" evidence="15">
    <location>
        <begin position="1133"/>
        <end position="1147"/>
    </location>
</feature>
<dbReference type="InterPro" id="IPR046341">
    <property type="entry name" value="SET_dom_sf"/>
</dbReference>
<dbReference type="PANTHER" id="PTHR45814:SF2">
    <property type="entry name" value="HISTONE-LYSINE N-METHYLTRANSFERASE SETD1"/>
    <property type="match status" value="1"/>
</dbReference>
<evidence type="ECO:0000259" key="16">
    <source>
        <dbReference type="PROSITE" id="PS50102"/>
    </source>
</evidence>
<dbReference type="SMART" id="SM00360">
    <property type="entry name" value="RRM"/>
    <property type="match status" value="1"/>
</dbReference>
<keyword evidence="8" id="KW-0805">Transcription regulation</keyword>
<dbReference type="CDD" id="cd19169">
    <property type="entry name" value="SET_SETD1"/>
    <property type="match status" value="1"/>
</dbReference>
<dbReference type="GO" id="GO:0003723">
    <property type="term" value="F:RNA binding"/>
    <property type="evidence" value="ECO:0007669"/>
    <property type="project" value="UniProtKB-UniRule"/>
</dbReference>
<evidence type="ECO:0000256" key="15">
    <source>
        <dbReference type="SAM" id="MobiDB-lite"/>
    </source>
</evidence>
<evidence type="ECO:0000259" key="18">
    <source>
        <dbReference type="PROSITE" id="PS50868"/>
    </source>
</evidence>
<feature type="region of interest" description="Disordered" evidence="15">
    <location>
        <begin position="1241"/>
        <end position="1260"/>
    </location>
</feature>
<feature type="compositionally biased region" description="Low complexity" evidence="15">
    <location>
        <begin position="936"/>
        <end position="950"/>
    </location>
</feature>
<dbReference type="GO" id="GO:0032259">
    <property type="term" value="P:methylation"/>
    <property type="evidence" value="ECO:0007669"/>
    <property type="project" value="UniProtKB-KW"/>
</dbReference>
<evidence type="ECO:0000256" key="9">
    <source>
        <dbReference type="ARBA" id="ARBA00023163"/>
    </source>
</evidence>
<evidence type="ECO:0000313" key="19">
    <source>
        <dbReference type="EMBL" id="KAL1500733.1"/>
    </source>
</evidence>
<sequence>MNGMDQKPHATTSQPPAAAQVLQGKPKNYKLLVDPFLVKGTSKLYRYDGLVPNDSSYPPVTLRDPRSHLTRIWTRLESLDLPVPRFKIDQNYVGAPPSIEVTIFHLNDNIDKQFLKDIVQKFGIIEELFIYYHPVTNKHLGIGRVVYEEVKSARQCVEKLNNTSVMGKILDVFLDAFGHRCKEKFEELTTEKKLAQPQIEDSKSDAVALTEKQKESSSTLNHQHEKIANFDTTDVSGDTMDFEIQRFKSKEKDDKYRHTSEYAGGEGGGLEDYSSSHVLKKDSRGGGGDREWDKHEREKNQRFGLHKTYRDYMTPVSSDMGYGTTPSDYSASYASTGTTPLQYDYHSLTSGFPFGTPSGYHAHLTTPWPVWPVPDQWDHTASHQMSHSKWWDNDNKRDKDKERDKTKGLREKEKERKGKHYNKAKIRDKDEPKKEKGKIGEAEQQQQQQEKPLDLDTRIALLLKEKCTGGMAPPFLTLGVDDSDSEETYGGGKDKSLPKDLLQIPKPLPTSVDSDDDRSSVSLSDMPINPMAPGPEVSQGEDEGPLSTPPSPFISKEVYLECHQFALDQVVLAKQKEALETSCLLLKKTHHHHPHHNDLNKLLGSDISSSEDELLTGEKNYSPIDKRDLKNEFKFDKDDDRMSMSSLSSTEEVKIEEAGRPETPPSQPPLPDDTPYLPPPVPPEEIYPGYSSYAGYPGAAPSFAYPPPPGPHLAFAPDWRAFPYGPSPHPPSYPAYGSTYYSPMHPAVAAGAPYGGFPYQPVPGGGGGDSGGGGGGGTISNSFTGKIYDKDNPHANTIHGVLQKVTIELKNILKRDFNKKMVEMTAYKKFAAWWEEESSKLNNTRGKDENRELAATTRDNINALLEQNSDSYGGYDYVGLGLRASLPKMPSFRRKKIPSPVPVDEESKDLSDQEEIVRDEEATNDSDSRRRRMRRNSSSSSSSSSSSGFSSDDETSSSEESSSDESDRELKRINGSSNKKGEGEGGASIPSDLPTFEPLDDGIVERNRTPIPVHIEIQKPHQVDRSGDGDATERELKVKNNFYNIYNSDSDEMSDTERILLERRRKNDEWMEQIERERKERDEAEQGRKKAIEEEEERKRNEQKKTVATEQKRQLKELKQKEKERKGEEKRLKINKQRKKTKDKRPRALVSYLDIDMDMDEDTKRAIEGKTLEELEAERDALLRQVRNPEPPMDLDIAIKSDIKDLNGTTDFIRRRSNEESGGESSPSSQVVIEHSYCLMSKPDEKENKGVSRDTTSNEPLNLTMSLAHDHGYTTKAGPPPPQQQKQDVIVQQQHQQASQHQVKSKKGAKGTLAAQHQTSRPRKKKLQELQNTHQPYYAAGGQRFRYDHGYNAHEHVVHKHRDQMSEFGVLYEFLTKGIDKEDIDYIKRSYEELLSDDVMGYWLNDTHWVDHCVTDLYSSPPKKRKRDERTHFTGSARTEGYYKMTAHEKSRYKYHHAKVHAIQMSATGPANKQGLSREARSNQRRLLTAFGGDTDSDLLKFNQLKFRKKQLKFAKSAIHDWGLFAMEPIAADEMVIEYVGQMVRHSVADLREHKYEATGIGSSYLFRIDVETIIDATKCGNLARFINHSCNPNCYAKVITIESQKKIVIYSKQPIGVNEEITYDYKFPIEEDKITCLCGAATCRGTLN</sequence>
<dbReference type="EMBL" id="JBDJPC010000005">
    <property type="protein sequence ID" value="KAL1500733.1"/>
    <property type="molecule type" value="Genomic_DNA"/>
</dbReference>
<organism evidence="19 20">
    <name type="scientific">Hypothenemus hampei</name>
    <name type="common">Coffee berry borer</name>
    <dbReference type="NCBI Taxonomy" id="57062"/>
    <lineage>
        <taxon>Eukaryota</taxon>
        <taxon>Metazoa</taxon>
        <taxon>Ecdysozoa</taxon>
        <taxon>Arthropoda</taxon>
        <taxon>Hexapoda</taxon>
        <taxon>Insecta</taxon>
        <taxon>Pterygota</taxon>
        <taxon>Neoptera</taxon>
        <taxon>Endopterygota</taxon>
        <taxon>Coleoptera</taxon>
        <taxon>Polyphaga</taxon>
        <taxon>Cucujiformia</taxon>
        <taxon>Curculionidae</taxon>
        <taxon>Scolytinae</taxon>
        <taxon>Hypothenemus</taxon>
    </lineage>
</organism>
<evidence type="ECO:0000313" key="20">
    <source>
        <dbReference type="Proteomes" id="UP001566132"/>
    </source>
</evidence>
<keyword evidence="9" id="KW-0804">Transcription</keyword>
<feature type="compositionally biased region" description="Basic and acidic residues" evidence="15">
    <location>
        <begin position="389"/>
        <end position="416"/>
    </location>
</feature>
<name>A0ABD1EPN5_HYPHA</name>
<dbReference type="InterPro" id="IPR012677">
    <property type="entry name" value="Nucleotide-bd_a/b_plait_sf"/>
</dbReference>
<evidence type="ECO:0000256" key="10">
    <source>
        <dbReference type="ARBA" id="ARBA00023242"/>
    </source>
</evidence>
<evidence type="ECO:0000256" key="4">
    <source>
        <dbReference type="ARBA" id="ARBA00022679"/>
    </source>
</evidence>
<feature type="compositionally biased region" description="Pro residues" evidence="15">
    <location>
        <begin position="662"/>
        <end position="684"/>
    </location>
</feature>
<feature type="region of interest" description="Disordered" evidence="15">
    <location>
        <begin position="383"/>
        <end position="453"/>
    </location>
</feature>
<feature type="region of interest" description="Disordered" evidence="15">
    <location>
        <begin position="1076"/>
        <end position="1148"/>
    </location>
</feature>
<keyword evidence="7 14" id="KW-0694">RNA-binding</keyword>
<gene>
    <name evidence="19" type="ORF">ABEB36_006180</name>
</gene>
<evidence type="ECO:0000256" key="11">
    <source>
        <dbReference type="ARBA" id="ARBA00047571"/>
    </source>
</evidence>
<feature type="compositionally biased region" description="Basic and acidic residues" evidence="15">
    <location>
        <begin position="1016"/>
        <end position="1035"/>
    </location>
</feature>
<feature type="region of interest" description="Disordered" evidence="15">
    <location>
        <begin position="472"/>
        <end position="552"/>
    </location>
</feature>
<dbReference type="PROSITE" id="PS50280">
    <property type="entry name" value="SET"/>
    <property type="match status" value="1"/>
</dbReference>
<feature type="domain" description="Post-SET" evidence="18">
    <location>
        <begin position="1633"/>
        <end position="1649"/>
    </location>
</feature>
<dbReference type="Pfam" id="PF11764">
    <property type="entry name" value="N-SET"/>
    <property type="match status" value="1"/>
</dbReference>
<dbReference type="Gene3D" id="3.30.70.330">
    <property type="match status" value="1"/>
</dbReference>
<accession>A0ABD1EPN5</accession>
<dbReference type="Pfam" id="PF00076">
    <property type="entry name" value="RRM_1"/>
    <property type="match status" value="1"/>
</dbReference>
<keyword evidence="3" id="KW-0489">Methyltransferase</keyword>
<evidence type="ECO:0000256" key="6">
    <source>
        <dbReference type="ARBA" id="ARBA00022853"/>
    </source>
</evidence>
<dbReference type="SMART" id="SM01291">
    <property type="entry name" value="N-SET"/>
    <property type="match status" value="1"/>
</dbReference>
<dbReference type="SUPFAM" id="SSF54928">
    <property type="entry name" value="RNA-binding domain, RBD"/>
    <property type="match status" value="1"/>
</dbReference>
<dbReference type="EC" id="2.1.1.354" evidence="2"/>
<dbReference type="Gene3D" id="2.170.270.10">
    <property type="entry name" value="SET domain"/>
    <property type="match status" value="1"/>
</dbReference>
<comment type="caution">
    <text evidence="19">The sequence shown here is derived from an EMBL/GenBank/DDBJ whole genome shotgun (WGS) entry which is preliminary data.</text>
</comment>
<dbReference type="Proteomes" id="UP001566132">
    <property type="component" value="Unassembled WGS sequence"/>
</dbReference>
<feature type="region of interest" description="Disordered" evidence="15">
    <location>
        <begin position="195"/>
        <end position="232"/>
    </location>
</feature>
<dbReference type="PROSITE" id="PS50868">
    <property type="entry name" value="POST_SET"/>
    <property type="match status" value="1"/>
</dbReference>
<evidence type="ECO:0000256" key="2">
    <source>
        <dbReference type="ARBA" id="ARBA00012182"/>
    </source>
</evidence>
<comment type="catalytic activity">
    <reaction evidence="13">
        <text>N(6),N(6)-dimethyl-L-lysyl(4)-[histone H3] + S-adenosyl-L-methionine = N(6),N(6),N(6)-trimethyl-L-lysyl(4)-[histone H3] + S-adenosyl-L-homocysteine + H(+)</text>
        <dbReference type="Rhea" id="RHEA:60272"/>
        <dbReference type="Rhea" id="RHEA-COMP:15537"/>
        <dbReference type="Rhea" id="RHEA-COMP:15540"/>
        <dbReference type="ChEBI" id="CHEBI:15378"/>
        <dbReference type="ChEBI" id="CHEBI:57856"/>
        <dbReference type="ChEBI" id="CHEBI:59789"/>
        <dbReference type="ChEBI" id="CHEBI:61961"/>
        <dbReference type="ChEBI" id="CHEBI:61976"/>
    </reaction>
</comment>
<keyword evidence="4" id="KW-0808">Transferase</keyword>
<feature type="region of interest" description="Disordered" evidence="15">
    <location>
        <begin position="1270"/>
        <end position="1328"/>
    </location>
</feature>
<keyword evidence="10" id="KW-0539">Nucleus</keyword>
<feature type="compositionally biased region" description="Basic and acidic residues" evidence="15">
    <location>
        <begin position="279"/>
        <end position="299"/>
    </location>
</feature>
<feature type="compositionally biased region" description="Basic and acidic residues" evidence="15">
    <location>
        <begin position="1242"/>
        <end position="1252"/>
    </location>
</feature>
<dbReference type="InterPro" id="IPR000504">
    <property type="entry name" value="RRM_dom"/>
</dbReference>
<comment type="catalytic activity">
    <reaction evidence="11">
        <text>L-lysyl(4)-[histone H3] + 3 S-adenosyl-L-methionine = N(6),N(6),N(6)-trimethyl-L-lysyl(4)-[histone H3] + 3 S-adenosyl-L-homocysteine + 3 H(+)</text>
        <dbReference type="Rhea" id="RHEA:60260"/>
        <dbReference type="Rhea" id="RHEA-COMP:15537"/>
        <dbReference type="Rhea" id="RHEA-COMP:15547"/>
        <dbReference type="ChEBI" id="CHEBI:15378"/>
        <dbReference type="ChEBI" id="CHEBI:29969"/>
        <dbReference type="ChEBI" id="CHEBI:57856"/>
        <dbReference type="ChEBI" id="CHEBI:59789"/>
        <dbReference type="ChEBI" id="CHEBI:61961"/>
        <dbReference type="EC" id="2.1.1.354"/>
    </reaction>
</comment>
<feature type="region of interest" description="Disordered" evidence="15">
    <location>
        <begin position="637"/>
        <end position="684"/>
    </location>
</feature>
<dbReference type="InterPro" id="IPR037841">
    <property type="entry name" value="SET_SETD1A/B"/>
</dbReference>
<evidence type="ECO:0000256" key="7">
    <source>
        <dbReference type="ARBA" id="ARBA00022884"/>
    </source>
</evidence>
<dbReference type="GO" id="GO:0005634">
    <property type="term" value="C:nucleus"/>
    <property type="evidence" value="ECO:0007669"/>
    <property type="project" value="UniProtKB-SubCell"/>
</dbReference>
<dbReference type="PANTHER" id="PTHR45814">
    <property type="entry name" value="HISTONE-LYSINE N-METHYLTRANSFERASE SETD1"/>
    <property type="match status" value="1"/>
</dbReference>
<dbReference type="PROSITE" id="PS50102">
    <property type="entry name" value="RRM"/>
    <property type="match status" value="1"/>
</dbReference>
<dbReference type="InterPro" id="IPR003616">
    <property type="entry name" value="Post-SET_dom"/>
</dbReference>